<feature type="signal peptide" evidence="7">
    <location>
        <begin position="1"/>
        <end position="42"/>
    </location>
</feature>
<evidence type="ECO:0000313" key="9">
    <source>
        <dbReference type="EMBL" id="WQH05793.1"/>
    </source>
</evidence>
<dbReference type="Pfam" id="PF03009">
    <property type="entry name" value="GDPD"/>
    <property type="match status" value="1"/>
</dbReference>
<dbReference type="Proteomes" id="UP001326110">
    <property type="component" value="Chromosome"/>
</dbReference>
<comment type="catalytic activity">
    <reaction evidence="6">
        <text>a sn-glycero-3-phosphodiester + H2O = an alcohol + sn-glycerol 3-phosphate + H(+)</text>
        <dbReference type="Rhea" id="RHEA:12969"/>
        <dbReference type="ChEBI" id="CHEBI:15377"/>
        <dbReference type="ChEBI" id="CHEBI:15378"/>
        <dbReference type="ChEBI" id="CHEBI:30879"/>
        <dbReference type="ChEBI" id="CHEBI:57597"/>
        <dbReference type="ChEBI" id="CHEBI:83408"/>
        <dbReference type="EC" id="3.1.4.46"/>
    </reaction>
</comment>
<dbReference type="SUPFAM" id="SSF51695">
    <property type="entry name" value="PLC-like phosphodiesterases"/>
    <property type="match status" value="1"/>
</dbReference>
<dbReference type="PANTHER" id="PTHR43620:SF7">
    <property type="entry name" value="GLYCEROPHOSPHODIESTER PHOSPHODIESTERASE GDPD5-RELATED"/>
    <property type="match status" value="1"/>
</dbReference>
<dbReference type="PROSITE" id="PS51318">
    <property type="entry name" value="TAT"/>
    <property type="match status" value="1"/>
</dbReference>
<dbReference type="PANTHER" id="PTHR43620">
    <property type="entry name" value="GLYCEROPHOSPHORYL DIESTER PHOSPHODIESTERASE"/>
    <property type="match status" value="1"/>
</dbReference>
<organism evidence="9 10">
    <name type="scientific">Duganella zoogloeoides</name>
    <dbReference type="NCBI Taxonomy" id="75659"/>
    <lineage>
        <taxon>Bacteria</taxon>
        <taxon>Pseudomonadati</taxon>
        <taxon>Pseudomonadota</taxon>
        <taxon>Betaproteobacteria</taxon>
        <taxon>Burkholderiales</taxon>
        <taxon>Oxalobacteraceae</taxon>
        <taxon>Telluria group</taxon>
        <taxon>Duganella</taxon>
    </lineage>
</organism>
<dbReference type="EMBL" id="CP140152">
    <property type="protein sequence ID" value="WQH05793.1"/>
    <property type="molecule type" value="Genomic_DNA"/>
</dbReference>
<dbReference type="Gene3D" id="3.20.20.190">
    <property type="entry name" value="Phosphatidylinositol (PI) phosphodiesterase"/>
    <property type="match status" value="1"/>
</dbReference>
<gene>
    <name evidence="9" type="ORF">SR858_05490</name>
</gene>
<accession>A0ABZ0Y256</accession>
<dbReference type="PROSITE" id="PS51704">
    <property type="entry name" value="GP_PDE"/>
    <property type="match status" value="1"/>
</dbReference>
<reference evidence="9 10" key="1">
    <citation type="submission" date="2023-11" db="EMBL/GenBank/DDBJ databases">
        <title>MicrobeMod: A computational toolkit for identifying prokaryotic methylation and restriction-modification with nanopore sequencing.</title>
        <authorList>
            <person name="Crits-Christoph A."/>
            <person name="Kang S.C."/>
            <person name="Lee H."/>
            <person name="Ostrov N."/>
        </authorList>
    </citation>
    <scope>NUCLEOTIDE SEQUENCE [LARGE SCALE GENOMIC DNA]</scope>
    <source>
        <strain evidence="9 10">ATCC 25935</strain>
    </source>
</reference>
<evidence type="ECO:0000256" key="6">
    <source>
        <dbReference type="ARBA" id="ARBA00047512"/>
    </source>
</evidence>
<dbReference type="InterPro" id="IPR030395">
    <property type="entry name" value="GP_PDE_dom"/>
</dbReference>
<dbReference type="InterPro" id="IPR006311">
    <property type="entry name" value="TAT_signal"/>
</dbReference>
<evidence type="ECO:0000313" key="10">
    <source>
        <dbReference type="Proteomes" id="UP001326110"/>
    </source>
</evidence>
<sequence>MTQSTFASPLPGSLSRRGFIQTAAAVATVTGASLLLPASVLAATPAAGIDQSGMPGIAPLGAGGVAGGKRPLVFGHRGASALRPEHTLAAYARAIVDGADYVEPDLCSTKDGVLVARHEAYLSETTDVASHKQFASRKTRKTIDGEAHDGWFVDDFTLAELKTLRAVERIPQFRPGSAEYNGMFQVVTFEEIIDFVAAEAAAHGRIIGIVPELKHSTYFASVGLPLEDRFLSIIAAHDYTRRNPVQIQSFEVANLKYLRSKLATRANLRLMQLVIGEDVRPMDVAAAGGKLTFKQMCTPAGLRDIARYADVVAPPTRAIIPLKQDGSLAAPSSLVEDAHQAGLRIEPWTFRPENRFLAADFRKGADTARNEAGSIAEMKRYIATGIDGFFTDDPALGRAALAG</sequence>
<comment type="similarity">
    <text evidence="1">Belongs to the glycerophosphoryl diester phosphodiesterase family.</text>
</comment>
<evidence type="ECO:0000256" key="5">
    <source>
        <dbReference type="ARBA" id="ARBA00022801"/>
    </source>
</evidence>
<evidence type="ECO:0000256" key="4">
    <source>
        <dbReference type="ARBA" id="ARBA00022798"/>
    </source>
</evidence>
<dbReference type="InterPro" id="IPR017946">
    <property type="entry name" value="PLC-like_Pdiesterase_TIM-brl"/>
</dbReference>
<evidence type="ECO:0000259" key="8">
    <source>
        <dbReference type="PROSITE" id="PS51704"/>
    </source>
</evidence>
<keyword evidence="10" id="KW-1185">Reference proteome</keyword>
<evidence type="ECO:0000256" key="3">
    <source>
        <dbReference type="ARBA" id="ARBA00022729"/>
    </source>
</evidence>
<feature type="chain" id="PRO_5046409488" description="glycerophosphodiester phosphodiesterase" evidence="7">
    <location>
        <begin position="43"/>
        <end position="403"/>
    </location>
</feature>
<dbReference type="EC" id="3.1.4.46" evidence="2"/>
<evidence type="ECO:0000256" key="2">
    <source>
        <dbReference type="ARBA" id="ARBA00012247"/>
    </source>
</evidence>
<name>A0ABZ0Y256_9BURK</name>
<dbReference type="GeneID" id="43164398"/>
<keyword evidence="5" id="KW-0378">Hydrolase</keyword>
<feature type="domain" description="GP-PDE" evidence="8">
    <location>
        <begin position="71"/>
        <end position="401"/>
    </location>
</feature>
<keyword evidence="3 7" id="KW-0732">Signal</keyword>
<evidence type="ECO:0000256" key="1">
    <source>
        <dbReference type="ARBA" id="ARBA00007277"/>
    </source>
</evidence>
<proteinExistence type="inferred from homology"/>
<dbReference type="RefSeq" id="WP_084670020.1">
    <property type="nucleotide sequence ID" value="NZ_CP140152.1"/>
</dbReference>
<protein>
    <recommendedName>
        <fullName evidence="2">glycerophosphodiester phosphodiesterase</fullName>
        <ecNumber evidence="2">3.1.4.46</ecNumber>
    </recommendedName>
</protein>
<dbReference type="CDD" id="cd08602">
    <property type="entry name" value="GDPD_ScGlpQ1_like"/>
    <property type="match status" value="1"/>
</dbReference>
<evidence type="ECO:0000256" key="7">
    <source>
        <dbReference type="SAM" id="SignalP"/>
    </source>
</evidence>
<keyword evidence="4" id="KW-0319">Glycerol metabolism</keyword>